<name>A0ABU6RV83_9FABA</name>
<comment type="caution">
    <text evidence="1">The sequence shown here is derived from an EMBL/GenBank/DDBJ whole genome shotgun (WGS) entry which is preliminary data.</text>
</comment>
<proteinExistence type="predicted"/>
<protein>
    <submittedName>
        <fullName evidence="1">Uncharacterized protein</fullName>
    </submittedName>
</protein>
<evidence type="ECO:0000313" key="1">
    <source>
        <dbReference type="EMBL" id="MED6127875.1"/>
    </source>
</evidence>
<dbReference type="Proteomes" id="UP001341840">
    <property type="component" value="Unassembled WGS sequence"/>
</dbReference>
<reference evidence="1 2" key="1">
    <citation type="journal article" date="2023" name="Plants (Basel)">
        <title>Bridging the Gap: Combining Genomics and Transcriptomics Approaches to Understand Stylosanthes scabra, an Orphan Legume from the Brazilian Caatinga.</title>
        <authorList>
            <person name="Ferreira-Neto J.R.C."/>
            <person name="da Silva M.D."/>
            <person name="Binneck E."/>
            <person name="de Melo N.F."/>
            <person name="da Silva R.H."/>
            <person name="de Melo A.L.T.M."/>
            <person name="Pandolfi V."/>
            <person name="Bustamante F.O."/>
            <person name="Brasileiro-Vidal A.C."/>
            <person name="Benko-Iseppon A.M."/>
        </authorList>
    </citation>
    <scope>NUCLEOTIDE SEQUENCE [LARGE SCALE GENOMIC DNA]</scope>
    <source>
        <tissue evidence="1">Leaves</tissue>
    </source>
</reference>
<accession>A0ABU6RV83</accession>
<dbReference type="EMBL" id="JASCZI010032097">
    <property type="protein sequence ID" value="MED6127875.1"/>
    <property type="molecule type" value="Genomic_DNA"/>
</dbReference>
<sequence length="118" mass="13806">MSFGIRWRSPMRPDDYEPGGVLLKDTHLLPVAALVRTTFYRMDELFVRKATDADHWIRNGCSFSEFATKQVEENLRYVGNIIVNRFDQRNEVFEVREMSKGSKFTVNPYERGLLCLNP</sequence>
<evidence type="ECO:0000313" key="2">
    <source>
        <dbReference type="Proteomes" id="UP001341840"/>
    </source>
</evidence>
<gene>
    <name evidence="1" type="ORF">PIB30_092241</name>
</gene>
<keyword evidence="2" id="KW-1185">Reference proteome</keyword>
<organism evidence="1 2">
    <name type="scientific">Stylosanthes scabra</name>
    <dbReference type="NCBI Taxonomy" id="79078"/>
    <lineage>
        <taxon>Eukaryota</taxon>
        <taxon>Viridiplantae</taxon>
        <taxon>Streptophyta</taxon>
        <taxon>Embryophyta</taxon>
        <taxon>Tracheophyta</taxon>
        <taxon>Spermatophyta</taxon>
        <taxon>Magnoliopsida</taxon>
        <taxon>eudicotyledons</taxon>
        <taxon>Gunneridae</taxon>
        <taxon>Pentapetalae</taxon>
        <taxon>rosids</taxon>
        <taxon>fabids</taxon>
        <taxon>Fabales</taxon>
        <taxon>Fabaceae</taxon>
        <taxon>Papilionoideae</taxon>
        <taxon>50 kb inversion clade</taxon>
        <taxon>dalbergioids sensu lato</taxon>
        <taxon>Dalbergieae</taxon>
        <taxon>Pterocarpus clade</taxon>
        <taxon>Stylosanthes</taxon>
    </lineage>
</organism>